<dbReference type="AlphaFoldDB" id="A0A7D4BYW6"/>
<evidence type="ECO:0000313" key="2">
    <source>
        <dbReference type="Proteomes" id="UP000500961"/>
    </source>
</evidence>
<dbReference type="RefSeq" id="WP_173072926.1">
    <property type="nucleotide sequence ID" value="NZ_CP041345.1"/>
</dbReference>
<reference evidence="1 2" key="1">
    <citation type="submission" date="2019-07" db="EMBL/GenBank/DDBJ databases">
        <title>Thalassofilum flectens gen. nov., sp. nov., a novel moderate thermophilic anaerobe from a shallow sea hot spring in Kunashir Island (Russia), representing a new family in the order Bacteroidales, and proposal of Thalassofilacea fam. nov.</title>
        <authorList>
            <person name="Kochetkova T.V."/>
            <person name="Podosokorskaya O.A."/>
            <person name="Novikov A."/>
            <person name="Elcheninov A.G."/>
            <person name="Toshchakov S.V."/>
            <person name="Kublanov I.V."/>
        </authorList>
    </citation>
    <scope>NUCLEOTIDE SEQUENCE [LARGE SCALE GENOMIC DNA]</scope>
    <source>
        <strain evidence="1 2">38-H</strain>
    </source>
</reference>
<gene>
    <name evidence="1" type="ORF">FHG85_03175</name>
</gene>
<name>A0A7D4BYW6_9BACT</name>
<dbReference type="EMBL" id="CP041345">
    <property type="protein sequence ID" value="QKG79304.1"/>
    <property type="molecule type" value="Genomic_DNA"/>
</dbReference>
<proteinExistence type="predicted"/>
<accession>A0A7D4BYW6</accession>
<keyword evidence="2" id="KW-1185">Reference proteome</keyword>
<evidence type="ECO:0000313" key="1">
    <source>
        <dbReference type="EMBL" id="QKG79304.1"/>
    </source>
</evidence>
<protein>
    <submittedName>
        <fullName evidence="1">Uncharacterized protein</fullName>
    </submittedName>
</protein>
<organism evidence="1 2">
    <name type="scientific">Tenuifilum thalassicum</name>
    <dbReference type="NCBI Taxonomy" id="2590900"/>
    <lineage>
        <taxon>Bacteria</taxon>
        <taxon>Pseudomonadati</taxon>
        <taxon>Bacteroidota</taxon>
        <taxon>Bacteroidia</taxon>
        <taxon>Bacteroidales</taxon>
        <taxon>Tenuifilaceae</taxon>
        <taxon>Tenuifilum</taxon>
    </lineage>
</organism>
<sequence length="136" mass="15709">MNKILIALFVLTWALPGKTQLGYTLEEIIQKYGDNYSVGYNSDSLFYAIFENVKAGRSEKKTVMITLFNSDRKDAICIGKLIVYSLDEINEAVDKFNKKYVKKSELEWKDYENGILYIIDIDRNRGLFTITSLIDL</sequence>
<dbReference type="Proteomes" id="UP000500961">
    <property type="component" value="Chromosome"/>
</dbReference>
<dbReference type="KEGG" id="ttz:FHG85_03175"/>